<organism evidence="3">
    <name type="scientific">Schistosoma curassoni</name>
    <dbReference type="NCBI Taxonomy" id="6186"/>
    <lineage>
        <taxon>Eukaryota</taxon>
        <taxon>Metazoa</taxon>
        <taxon>Spiralia</taxon>
        <taxon>Lophotrochozoa</taxon>
        <taxon>Platyhelminthes</taxon>
        <taxon>Trematoda</taxon>
        <taxon>Digenea</taxon>
        <taxon>Strigeidida</taxon>
        <taxon>Schistosomatoidea</taxon>
        <taxon>Schistosomatidae</taxon>
        <taxon>Schistosoma</taxon>
    </lineage>
</organism>
<protein>
    <submittedName>
        <fullName evidence="3">ANK_REP_REGION domain-containing protein</fullName>
    </submittedName>
</protein>
<dbReference type="STRING" id="6186.A0A183KUS6"/>
<dbReference type="SUPFAM" id="SSF48403">
    <property type="entry name" value="Ankyrin repeat"/>
    <property type="match status" value="1"/>
</dbReference>
<dbReference type="EMBL" id="UZAK01041560">
    <property type="protein sequence ID" value="VDP67106.1"/>
    <property type="molecule type" value="Genomic_DNA"/>
</dbReference>
<dbReference type="InterPro" id="IPR051569">
    <property type="entry name" value="SHANK"/>
</dbReference>
<proteinExistence type="predicted"/>
<dbReference type="Gene3D" id="1.25.40.20">
    <property type="entry name" value="Ankyrin repeat-containing domain"/>
    <property type="match status" value="1"/>
</dbReference>
<dbReference type="InterPro" id="IPR036770">
    <property type="entry name" value="Ankyrin_rpt-contain_sf"/>
</dbReference>
<accession>A0A183KUS6</accession>
<evidence type="ECO:0000313" key="1">
    <source>
        <dbReference type="EMBL" id="VDP67106.1"/>
    </source>
</evidence>
<dbReference type="PANTHER" id="PTHR24135:SF28">
    <property type="entry name" value="LD13733P"/>
    <property type="match status" value="1"/>
</dbReference>
<sequence length="245" mass="27635">MKKFTLSYLVDSDSNKSVNSLANISNSNIEMDLPKITELNIIIKDLNKQTTLKVIGDAIILDIKKKLLFTLGDLLTDSQNMGLHLPDEPSRKGKFLEEERLLSEYISGKTIISLENFIKTFFRYVSRGECQKVEKLLSKGFDPNIHCPKTGGKVLFFWSNKMFSITYLQILETPLTIAVTRSKPHEMISTLISGGAHRDFYSLAGYTPLHKAVTVGNFEGVKGWFRTLKKLSKTPENSANIKPMI</sequence>
<reference evidence="3" key="1">
    <citation type="submission" date="2016-06" db="UniProtKB">
        <authorList>
            <consortium name="WormBaseParasite"/>
        </authorList>
    </citation>
    <scope>IDENTIFICATION</scope>
</reference>
<dbReference type="PANTHER" id="PTHR24135">
    <property type="entry name" value="SH3 AND MULTIPLE ANKYRIN REPEAT DOMAINS PROTEIN"/>
    <property type="match status" value="1"/>
</dbReference>
<keyword evidence="2" id="KW-1185">Reference proteome</keyword>
<reference evidence="1 2" key="2">
    <citation type="submission" date="2018-11" db="EMBL/GenBank/DDBJ databases">
        <authorList>
            <consortium name="Pathogen Informatics"/>
        </authorList>
    </citation>
    <scope>NUCLEOTIDE SEQUENCE [LARGE SCALE GENOMIC DNA]</scope>
    <source>
        <strain evidence="1">Dakar</strain>
        <strain evidence="2">Dakar, Senegal</strain>
    </source>
</reference>
<name>A0A183KUS6_9TREM</name>
<evidence type="ECO:0000313" key="3">
    <source>
        <dbReference type="WBParaSite" id="SCUD_0001882101-mRNA-1"/>
    </source>
</evidence>
<gene>
    <name evidence="1" type="ORF">SCUD_LOCUS18818</name>
</gene>
<dbReference type="Proteomes" id="UP000279833">
    <property type="component" value="Unassembled WGS sequence"/>
</dbReference>
<dbReference type="WBParaSite" id="SCUD_0001882101-mRNA-1">
    <property type="protein sequence ID" value="SCUD_0001882101-mRNA-1"/>
    <property type="gene ID" value="SCUD_0001882101"/>
</dbReference>
<dbReference type="GO" id="GO:0035255">
    <property type="term" value="F:ionotropic glutamate receptor binding"/>
    <property type="evidence" value="ECO:0007669"/>
    <property type="project" value="TreeGrafter"/>
</dbReference>
<evidence type="ECO:0000313" key="2">
    <source>
        <dbReference type="Proteomes" id="UP000279833"/>
    </source>
</evidence>
<dbReference type="AlphaFoldDB" id="A0A183KUS6"/>
<dbReference type="GO" id="GO:0030160">
    <property type="term" value="F:synaptic receptor adaptor activity"/>
    <property type="evidence" value="ECO:0007669"/>
    <property type="project" value="TreeGrafter"/>
</dbReference>